<proteinExistence type="predicted"/>
<dbReference type="EMBL" id="CP058316">
    <property type="protein sequence ID" value="QLD10739.1"/>
    <property type="molecule type" value="Genomic_DNA"/>
</dbReference>
<dbReference type="RefSeq" id="WP_178010098.1">
    <property type="nucleotide sequence ID" value="NZ_CP058316.1"/>
</dbReference>
<organism evidence="1 2">
    <name type="scientific">Microbacterium oleivorans</name>
    <dbReference type="NCBI Taxonomy" id="273677"/>
    <lineage>
        <taxon>Bacteria</taxon>
        <taxon>Bacillati</taxon>
        <taxon>Actinomycetota</taxon>
        <taxon>Actinomycetes</taxon>
        <taxon>Micrococcales</taxon>
        <taxon>Microbacteriaceae</taxon>
        <taxon>Microbacterium</taxon>
    </lineage>
</organism>
<protein>
    <submittedName>
        <fullName evidence="1">Histidine phosphatase family protein</fullName>
    </submittedName>
</protein>
<evidence type="ECO:0000313" key="1">
    <source>
        <dbReference type="EMBL" id="QLD10739.1"/>
    </source>
</evidence>
<name>A0A7D5INB5_9MICO</name>
<dbReference type="SMART" id="SM00855">
    <property type="entry name" value="PGAM"/>
    <property type="match status" value="1"/>
</dbReference>
<accession>A0A7D5INB5</accession>
<dbReference type="Pfam" id="PF00300">
    <property type="entry name" value="His_Phos_1"/>
    <property type="match status" value="1"/>
</dbReference>
<dbReference type="PANTHER" id="PTHR47623">
    <property type="entry name" value="OS09G0287300 PROTEIN"/>
    <property type="match status" value="1"/>
</dbReference>
<evidence type="ECO:0000313" key="2">
    <source>
        <dbReference type="Proteomes" id="UP000509638"/>
    </source>
</evidence>
<dbReference type="InterPro" id="IPR029033">
    <property type="entry name" value="His_PPase_superfam"/>
</dbReference>
<dbReference type="InterPro" id="IPR013078">
    <property type="entry name" value="His_Pase_superF_clade-1"/>
</dbReference>
<sequence length="157" mass="16502">MTTLTLVRHAKSDWGSASLDDHDRPLNDRGRRDAPVMAERLVASGLAVDRVLASTALRARTTAAAFGAALGVEPELLDELYGAGARVLLETATGSGAASVLVVAHDPGMTVLADRLSNGGIGQMPTCAVAVFRWETDDWDVAAATDPDEWSFDSPRG</sequence>
<dbReference type="Gene3D" id="3.40.50.1240">
    <property type="entry name" value="Phosphoglycerate mutase-like"/>
    <property type="match status" value="1"/>
</dbReference>
<gene>
    <name evidence="1" type="ORF">HW566_02455</name>
</gene>
<dbReference type="AlphaFoldDB" id="A0A7D5INB5"/>
<dbReference type="Proteomes" id="UP000509638">
    <property type="component" value="Chromosome"/>
</dbReference>
<dbReference type="SUPFAM" id="SSF53254">
    <property type="entry name" value="Phosphoglycerate mutase-like"/>
    <property type="match status" value="1"/>
</dbReference>
<reference evidence="1 2" key="1">
    <citation type="submission" date="2020-06" db="EMBL/GenBank/DDBJ databases">
        <authorList>
            <person name="Jo H."/>
        </authorList>
    </citation>
    <scope>NUCLEOTIDE SEQUENCE [LARGE SCALE GENOMIC DNA]</scope>
    <source>
        <strain evidence="1 2">I46</strain>
    </source>
</reference>
<dbReference type="PANTHER" id="PTHR47623:SF1">
    <property type="entry name" value="OS09G0287300 PROTEIN"/>
    <property type="match status" value="1"/>
</dbReference>
<dbReference type="CDD" id="cd07067">
    <property type="entry name" value="HP_PGM_like"/>
    <property type="match status" value="1"/>
</dbReference>